<dbReference type="KEGG" id="gvi:glr3609"/>
<dbReference type="AlphaFoldDB" id="Q7NFB7"/>
<dbReference type="Pfam" id="PF00730">
    <property type="entry name" value="HhH-GPD"/>
    <property type="match status" value="1"/>
</dbReference>
<dbReference type="SUPFAM" id="SSF57884">
    <property type="entry name" value="Ada DNA repair protein, N-terminal domain (N-Ada 10)"/>
    <property type="match status" value="1"/>
</dbReference>
<dbReference type="PATRIC" id="fig|251221.4.peg.3642"/>
<keyword evidence="17" id="KW-1185">Reference proteome</keyword>
<dbReference type="EnsemblBacteria" id="BAC91550">
    <property type="protein sequence ID" value="BAC91550"/>
    <property type="gene ID" value="BAC91550"/>
</dbReference>
<organism evidence="16 17">
    <name type="scientific">Gloeobacter violaceus (strain ATCC 29082 / PCC 7421)</name>
    <dbReference type="NCBI Taxonomy" id="251221"/>
    <lineage>
        <taxon>Bacteria</taxon>
        <taxon>Bacillati</taxon>
        <taxon>Cyanobacteriota</taxon>
        <taxon>Cyanophyceae</taxon>
        <taxon>Gloeobacterales</taxon>
        <taxon>Gloeobacteraceae</taxon>
        <taxon>Gloeobacter</taxon>
    </lineage>
</organism>
<dbReference type="Gene3D" id="1.10.1670.10">
    <property type="entry name" value="Helix-hairpin-Helix base-excision DNA repair enzymes (C-terminal)"/>
    <property type="match status" value="1"/>
</dbReference>
<dbReference type="Gene3D" id="3.30.310.20">
    <property type="entry name" value="DNA-3-methyladenine glycosylase AlkA, N-terminal domain"/>
    <property type="match status" value="1"/>
</dbReference>
<dbReference type="Pfam" id="PF06029">
    <property type="entry name" value="AlkA_N"/>
    <property type="match status" value="1"/>
</dbReference>
<dbReference type="InterPro" id="IPR018060">
    <property type="entry name" value="HTH_AraC"/>
</dbReference>
<gene>
    <name evidence="16" type="ordered locus">glr3609</name>
</gene>
<keyword evidence="4" id="KW-0489">Methyltransferase</keyword>
<dbReference type="OrthoDB" id="9802228at2"/>
<keyword evidence="5" id="KW-0808">Transferase</keyword>
<dbReference type="GO" id="GO:0005737">
    <property type="term" value="C:cytoplasm"/>
    <property type="evidence" value="ECO:0000318"/>
    <property type="project" value="GO_Central"/>
</dbReference>
<dbReference type="GO" id="GO:0032259">
    <property type="term" value="P:methylation"/>
    <property type="evidence" value="ECO:0007669"/>
    <property type="project" value="UniProtKB-KW"/>
</dbReference>
<name>Q7NFB7_GLOVI</name>
<dbReference type="PROSITE" id="PS00041">
    <property type="entry name" value="HTH_ARAC_FAMILY_1"/>
    <property type="match status" value="1"/>
</dbReference>
<dbReference type="SMART" id="SM00478">
    <property type="entry name" value="ENDO3c"/>
    <property type="match status" value="1"/>
</dbReference>
<dbReference type="InterPro" id="IPR010316">
    <property type="entry name" value="AlkA_N"/>
</dbReference>
<dbReference type="FunFam" id="3.40.10.10:FF:000001">
    <property type="entry name" value="DNA-3-methyladenine glycosylase 2"/>
    <property type="match status" value="1"/>
</dbReference>
<evidence type="ECO:0000256" key="5">
    <source>
        <dbReference type="ARBA" id="ARBA00022679"/>
    </source>
</evidence>
<keyword evidence="9" id="KW-0805">Transcription regulation</keyword>
<dbReference type="InterPro" id="IPR011257">
    <property type="entry name" value="DNA_glycosylase"/>
</dbReference>
<protein>
    <recommendedName>
        <fullName evidence="3">DNA-3-methyladenine glycosylase II</fullName>
        <ecNumber evidence="3">3.2.2.21</ecNumber>
    </recommendedName>
</protein>
<dbReference type="EMBL" id="BA000045">
    <property type="protein sequence ID" value="BAC91550.1"/>
    <property type="molecule type" value="Genomic_DNA"/>
</dbReference>
<feature type="compositionally biased region" description="Polar residues" evidence="14">
    <location>
        <begin position="524"/>
        <end position="535"/>
    </location>
</feature>
<dbReference type="InterPro" id="IPR037046">
    <property type="entry name" value="AlkA_N_sf"/>
</dbReference>
<comment type="cofactor">
    <cofactor evidence="2">
        <name>Zn(2+)</name>
        <dbReference type="ChEBI" id="CHEBI:29105"/>
    </cofactor>
</comment>
<evidence type="ECO:0000256" key="7">
    <source>
        <dbReference type="ARBA" id="ARBA00022763"/>
    </source>
</evidence>
<dbReference type="Gene3D" id="1.10.10.60">
    <property type="entry name" value="Homeodomain-like"/>
    <property type="match status" value="1"/>
</dbReference>
<dbReference type="Pfam" id="PF12833">
    <property type="entry name" value="HTH_18"/>
    <property type="match status" value="1"/>
</dbReference>
<dbReference type="Gene3D" id="3.40.10.10">
    <property type="entry name" value="DNA Methylphosphotriester Repair Domain"/>
    <property type="match status" value="1"/>
</dbReference>
<dbReference type="InParanoid" id="Q7NFB7"/>
<dbReference type="InterPro" id="IPR009057">
    <property type="entry name" value="Homeodomain-like_sf"/>
</dbReference>
<evidence type="ECO:0000256" key="6">
    <source>
        <dbReference type="ARBA" id="ARBA00022723"/>
    </source>
</evidence>
<dbReference type="PROSITE" id="PS01124">
    <property type="entry name" value="HTH_ARAC_FAMILY_2"/>
    <property type="match status" value="1"/>
</dbReference>
<dbReference type="GO" id="GO:0043916">
    <property type="term" value="F:DNA-7-methylguanine glycosylase activity"/>
    <property type="evidence" value="ECO:0000318"/>
    <property type="project" value="GO_Central"/>
</dbReference>
<dbReference type="Pfam" id="PF02805">
    <property type="entry name" value="Ada_Zn_binding"/>
    <property type="match status" value="1"/>
</dbReference>
<dbReference type="SMART" id="SM00342">
    <property type="entry name" value="HTH_ARAC"/>
    <property type="match status" value="1"/>
</dbReference>
<feature type="region of interest" description="Disordered" evidence="14">
    <location>
        <begin position="486"/>
        <end position="535"/>
    </location>
</feature>
<evidence type="ECO:0000256" key="10">
    <source>
        <dbReference type="ARBA" id="ARBA00023125"/>
    </source>
</evidence>
<dbReference type="RefSeq" id="WP_011143598.1">
    <property type="nucleotide sequence ID" value="NC_005125.1"/>
</dbReference>
<keyword evidence="7" id="KW-0227">DNA damage</keyword>
<dbReference type="InterPro" id="IPR018062">
    <property type="entry name" value="HTH_AraC-typ_CS"/>
</dbReference>
<feature type="domain" description="HTH araC/xylS-type" evidence="15">
    <location>
        <begin position="87"/>
        <end position="185"/>
    </location>
</feature>
<dbReference type="GO" id="GO:0008270">
    <property type="term" value="F:zinc ion binding"/>
    <property type="evidence" value="ECO:0007669"/>
    <property type="project" value="InterPro"/>
</dbReference>
<dbReference type="GO" id="GO:0008168">
    <property type="term" value="F:methyltransferase activity"/>
    <property type="evidence" value="ECO:0007669"/>
    <property type="project" value="UniProtKB-KW"/>
</dbReference>
<evidence type="ECO:0000256" key="3">
    <source>
        <dbReference type="ARBA" id="ARBA00012000"/>
    </source>
</evidence>
<evidence type="ECO:0000256" key="13">
    <source>
        <dbReference type="ARBA" id="ARBA00023204"/>
    </source>
</evidence>
<dbReference type="GO" id="GO:0032131">
    <property type="term" value="F:alkylated DNA binding"/>
    <property type="evidence" value="ECO:0000318"/>
    <property type="project" value="GO_Central"/>
</dbReference>
<dbReference type="GO" id="GO:0043565">
    <property type="term" value="F:sequence-specific DNA binding"/>
    <property type="evidence" value="ECO:0007669"/>
    <property type="project" value="InterPro"/>
</dbReference>
<dbReference type="HOGENOM" id="CLU_000445_72_6_3"/>
<dbReference type="SUPFAM" id="SSF46689">
    <property type="entry name" value="Homeodomain-like"/>
    <property type="match status" value="2"/>
</dbReference>
<proteinExistence type="predicted"/>
<reference evidence="16 17" key="2">
    <citation type="journal article" date="2003" name="DNA Res.">
        <title>Complete genome structure of Gloeobacter violaceus PCC 7421, a cyanobacterium that lacks thylakoids (supplement).</title>
        <authorList>
            <person name="Nakamura Y."/>
            <person name="Kaneko T."/>
            <person name="Sato S."/>
            <person name="Mimuro M."/>
            <person name="Miyashita H."/>
            <person name="Tsuchiya T."/>
            <person name="Sasamoto S."/>
            <person name="Watanabe A."/>
            <person name="Kawashima K."/>
            <person name="Kishida Y."/>
            <person name="Kiyokawa C."/>
            <person name="Kohara M."/>
            <person name="Matsumoto M."/>
            <person name="Matsuno A."/>
            <person name="Nakazaki N."/>
            <person name="Shimpo S."/>
            <person name="Takeuchi C."/>
            <person name="Yamada M."/>
            <person name="Tabata S."/>
        </authorList>
    </citation>
    <scope>NUCLEOTIDE SEQUENCE [LARGE SCALE GENOMIC DNA]</scope>
    <source>
        <strain evidence="17">ATCC 29082 / PCC 7421</strain>
    </source>
</reference>
<dbReference type="CDD" id="cd00056">
    <property type="entry name" value="ENDO3c"/>
    <property type="match status" value="1"/>
</dbReference>
<keyword evidence="13" id="KW-0234">DNA repair</keyword>
<keyword evidence="6" id="KW-0479">Metal-binding</keyword>
<dbReference type="EC" id="3.2.2.21" evidence="3"/>
<feature type="compositionally biased region" description="Basic and acidic residues" evidence="14">
    <location>
        <begin position="487"/>
        <end position="498"/>
    </location>
</feature>
<evidence type="ECO:0000256" key="4">
    <source>
        <dbReference type="ARBA" id="ARBA00022603"/>
    </source>
</evidence>
<dbReference type="GO" id="GO:0008725">
    <property type="term" value="F:DNA-3-methyladenine glycosylase activity"/>
    <property type="evidence" value="ECO:0000318"/>
    <property type="project" value="GO_Central"/>
</dbReference>
<evidence type="ECO:0000256" key="2">
    <source>
        <dbReference type="ARBA" id="ARBA00001947"/>
    </source>
</evidence>
<dbReference type="PANTHER" id="PTHR43003:SF13">
    <property type="entry name" value="DNA-3-METHYLADENINE GLYCOSYLASE 2"/>
    <property type="match status" value="1"/>
</dbReference>
<keyword evidence="12" id="KW-0804">Transcription</keyword>
<dbReference type="eggNOG" id="COG2169">
    <property type="taxonomic scope" value="Bacteria"/>
</dbReference>
<dbReference type="InterPro" id="IPR003265">
    <property type="entry name" value="HhH-GPD_domain"/>
</dbReference>
<dbReference type="SUPFAM" id="SSF48150">
    <property type="entry name" value="DNA-glycosylase"/>
    <property type="match status" value="1"/>
</dbReference>
<evidence type="ECO:0000256" key="12">
    <source>
        <dbReference type="ARBA" id="ARBA00023163"/>
    </source>
</evidence>
<evidence type="ECO:0000313" key="17">
    <source>
        <dbReference type="Proteomes" id="UP000000557"/>
    </source>
</evidence>
<keyword evidence="10" id="KW-0238">DNA-binding</keyword>
<reference evidence="16 17" key="1">
    <citation type="journal article" date="2003" name="DNA Res.">
        <title>Complete genome structure of Gloeobacter violaceus PCC 7421, a cyanobacterium that lacks thylakoids.</title>
        <authorList>
            <person name="Nakamura Y."/>
            <person name="Kaneko T."/>
            <person name="Sato S."/>
            <person name="Mimuro M."/>
            <person name="Miyashita H."/>
            <person name="Tsuchiya T."/>
            <person name="Sasamoto S."/>
            <person name="Watanabe A."/>
            <person name="Kawashima K."/>
            <person name="Kishida Y."/>
            <person name="Kiyokawa C."/>
            <person name="Kohara M."/>
            <person name="Matsumoto M."/>
            <person name="Matsuno A."/>
            <person name="Nakazaki N."/>
            <person name="Shimpo S."/>
            <person name="Takeuchi C."/>
            <person name="Yamada M."/>
            <person name="Tabata S."/>
        </authorList>
    </citation>
    <scope>NUCLEOTIDE SEQUENCE [LARGE SCALE GENOMIC DNA]</scope>
    <source>
        <strain evidence="17">ATCC 29082 / PCC 7421</strain>
    </source>
</reference>
<dbReference type="Gene3D" id="1.10.340.30">
    <property type="entry name" value="Hypothetical protein, domain 2"/>
    <property type="match status" value="1"/>
</dbReference>
<keyword evidence="8" id="KW-0862">Zinc</keyword>
<dbReference type="InterPro" id="IPR023170">
    <property type="entry name" value="HhH_base_excis_C"/>
</dbReference>
<evidence type="ECO:0000256" key="1">
    <source>
        <dbReference type="ARBA" id="ARBA00000086"/>
    </source>
</evidence>
<dbReference type="SMART" id="SM01009">
    <property type="entry name" value="AlkA_N"/>
    <property type="match status" value="1"/>
</dbReference>
<dbReference type="STRING" id="251221.gene:10761124"/>
<feature type="compositionally biased region" description="Polar residues" evidence="14">
    <location>
        <begin position="503"/>
        <end position="514"/>
    </location>
</feature>
<dbReference type="InterPro" id="IPR035451">
    <property type="entry name" value="Ada-like_dom_sf"/>
</dbReference>
<evidence type="ECO:0000259" key="15">
    <source>
        <dbReference type="PROSITE" id="PS01124"/>
    </source>
</evidence>
<dbReference type="eggNOG" id="COG0122">
    <property type="taxonomic scope" value="Bacteria"/>
</dbReference>
<accession>Q7NFB7</accession>
<evidence type="ECO:0000313" key="16">
    <source>
        <dbReference type="EMBL" id="BAC91550.1"/>
    </source>
</evidence>
<dbReference type="PANTHER" id="PTHR43003">
    <property type="entry name" value="DNA-3-METHYLADENINE GLYCOSYLASE"/>
    <property type="match status" value="1"/>
</dbReference>
<evidence type="ECO:0000256" key="11">
    <source>
        <dbReference type="ARBA" id="ARBA00023159"/>
    </source>
</evidence>
<dbReference type="GO" id="GO:0003700">
    <property type="term" value="F:DNA-binding transcription factor activity"/>
    <property type="evidence" value="ECO:0007669"/>
    <property type="project" value="InterPro"/>
</dbReference>
<dbReference type="Proteomes" id="UP000000557">
    <property type="component" value="Chromosome"/>
</dbReference>
<dbReference type="InterPro" id="IPR051912">
    <property type="entry name" value="Alkylbase_DNA_Glycosylase/TA"/>
</dbReference>
<keyword evidence="11" id="KW-0010">Activator</keyword>
<evidence type="ECO:0000256" key="14">
    <source>
        <dbReference type="SAM" id="MobiDB-lite"/>
    </source>
</evidence>
<comment type="catalytic activity">
    <reaction evidence="1">
        <text>Hydrolysis of alkylated DNA, releasing 3-methyladenine, 3-methylguanine, 7-methylguanine and 7-methyladenine.</text>
        <dbReference type="EC" id="3.2.2.21"/>
    </reaction>
</comment>
<dbReference type="GO" id="GO:0006285">
    <property type="term" value="P:base-excision repair, AP site formation"/>
    <property type="evidence" value="ECO:0000318"/>
    <property type="project" value="GO_Central"/>
</dbReference>
<dbReference type="GO" id="GO:0006307">
    <property type="term" value="P:DNA alkylation repair"/>
    <property type="evidence" value="ECO:0000318"/>
    <property type="project" value="GO_Central"/>
</dbReference>
<evidence type="ECO:0000256" key="9">
    <source>
        <dbReference type="ARBA" id="ARBA00023015"/>
    </source>
</evidence>
<dbReference type="SUPFAM" id="SSF55945">
    <property type="entry name" value="TATA-box binding protein-like"/>
    <property type="match status" value="1"/>
</dbReference>
<sequence length="535" mass="57435">MDIDHLACYRAVLARDERFDGRFYTAVKTTGIYCRPVCPTPPPKAHNCMFFASAAAAQAAGFRPCIRCRPELAPGHAGWSGTHETLRRAISLMAEGAPETENLPDIAAAVGVGERQLRRIFREQTGASAIEFKTVHRILFAKALIVDTDLAMAEIAFASGFGSIRRFNAAFQQMYGRPPHTLRKQGCIAGGCGIVLRLGYRKPFNWSAFLAFLAPRAIRGVEAVTGETYRRSLRAADGAALVTVTDDPQAGVLVARVQSDRVAALSAVAARLRRFFDLDADPAAIAAVLGADPLLAPLLETVPGRRIPGTMDSFELAVRAIVGQQVSVTGARTIVGRIAERWGEPLDLHLGALPPDGPLLLFPQVQALVNAPLEDVGVMPARARAIRALAAALVEDPELLNPAPPPARTVARLLQLPGIGPWTAQYVAIRALGDPDAFPAGDLGLLKATSSGRPHLTPRALELRSQAWRPWRAYAAIHLWASQAATTDKHEGEGEGSCHRRNPSTALYKSGTSQHRSEPYGVRSTATVPSFTSTS</sequence>
<evidence type="ECO:0000256" key="8">
    <source>
        <dbReference type="ARBA" id="ARBA00022833"/>
    </source>
</evidence>
<dbReference type="InterPro" id="IPR004026">
    <property type="entry name" value="Ada_DNA_repair_Zn-bd"/>
</dbReference>